<gene>
    <name evidence="1" type="ORF">CX802_09640</name>
</gene>
<protein>
    <submittedName>
        <fullName evidence="1">Uncharacterized protein</fullName>
    </submittedName>
</protein>
<proteinExistence type="predicted"/>
<sequence>MQNMENNSAIIEPTIDDISSETLEKVGDVIAQIRALPNDEFRQLNFQPSSQPRLNGLFVKDTKFYNLTRDGFSLMVT</sequence>
<keyword evidence="2" id="KW-1185">Reference proteome</keyword>
<dbReference type="EMBL" id="AABTCC010000079">
    <property type="protein sequence ID" value="EAI8860083.1"/>
    <property type="molecule type" value="Genomic_DNA"/>
</dbReference>
<accession>A0A5L4LIG6</accession>
<dbReference type="AlphaFoldDB" id="A0A5L4LIG6"/>
<comment type="caution">
    <text evidence="1">The sequence shown here is derived from an EMBL/GenBank/DDBJ whole genome shotgun (WGS) entry which is preliminary data.</text>
</comment>
<evidence type="ECO:0000313" key="1">
    <source>
        <dbReference type="EMBL" id="EAI8860083.1"/>
    </source>
</evidence>
<dbReference type="Proteomes" id="UP000535509">
    <property type="component" value="Unassembled WGS sequence"/>
</dbReference>
<evidence type="ECO:0000313" key="2">
    <source>
        <dbReference type="Proteomes" id="UP000535509"/>
    </source>
</evidence>
<dbReference type="GeneID" id="61064492"/>
<organism evidence="1 2">
    <name type="scientific">Campylobacter fetus</name>
    <dbReference type="NCBI Taxonomy" id="196"/>
    <lineage>
        <taxon>Bacteria</taxon>
        <taxon>Pseudomonadati</taxon>
        <taxon>Campylobacterota</taxon>
        <taxon>Epsilonproteobacteria</taxon>
        <taxon>Campylobacterales</taxon>
        <taxon>Campylobacteraceae</taxon>
        <taxon>Campylobacter</taxon>
    </lineage>
</organism>
<reference evidence="1 2" key="1">
    <citation type="submission" date="2018-06" db="EMBL/GenBank/DDBJ databases">
        <authorList>
            <consortium name="PulseNet: The National Subtyping Network for Foodborne Disease Surveillance"/>
            <person name="Tarr C.L."/>
            <person name="Trees E."/>
            <person name="Katz L.S."/>
            <person name="Carleton-Romer H.A."/>
            <person name="Stroika S."/>
            <person name="Kucerova Z."/>
            <person name="Roache K.F."/>
            <person name="Sabol A.L."/>
            <person name="Besser J."/>
            <person name="Gerner-Smidt P."/>
        </authorList>
    </citation>
    <scope>NUCLEOTIDE SEQUENCE [LARGE SCALE GENOMIC DNA]</scope>
    <source>
        <strain evidence="1 2">PNUSAC001503</strain>
    </source>
</reference>
<dbReference type="RefSeq" id="WP_010404292.1">
    <property type="nucleotide sequence ID" value="NZ_AACCWR020000034.1"/>
</dbReference>
<name>A0A5L4LIG6_CAMFE</name>